<keyword evidence="2" id="KW-1185">Reference proteome</keyword>
<evidence type="ECO:0000313" key="2">
    <source>
        <dbReference type="Proteomes" id="UP000007797"/>
    </source>
</evidence>
<protein>
    <submittedName>
        <fullName evidence="1">Uncharacterized protein</fullName>
    </submittedName>
</protein>
<dbReference type="GeneID" id="14867636"/>
<dbReference type="RefSeq" id="XP_004354409.1">
    <property type="nucleotide sequence ID" value="XM_004354357.1"/>
</dbReference>
<dbReference type="KEGG" id="dfa:DFA_10509"/>
<sequence>MNNNTDNHNTDNIFIIKKSLLFKSIFNQPYLRLIIFKKVHEINRQTQTNAKKRSAMNSLYHFCKYGQTDLFIKHFDTVYHHIQSLSDHSYLNDFDRLSVVLHIAVFTQVELRFMITKIKERFEWLTNEYSGAVKPLFMHFANGYDSKPIPLSSTKVLVDCDMSIKSHIELHSMMVSTLVATPIDQSTLCRIVDNYPCTPGFIKYSVLLPMFKHVKRPGGAVQVIDTLTYLKKKKLIFEKEWRLIFIEALVKQSAEIVRFILDDQVSSKKLFLPKDQFTFDRSTFPTNDFDMIKALKYLNVSFSNIRPEEEFINITLNYGNIEYLQYLYDTKDYVELFDKNALPFALSNGYADCARFLLDKLHIVSQQQDILGIIKAMGIITELPHWQVEHVRRNVLTVEFLEIGNNIKLDNLQLAFSSMTQPAKMVVVTQNFTDLRPKVLRLLVNHNYIQLDKLTLSQTVNLIENCISERDFEMLQLLFVDHLYYFFDGLLDVDREDERLEEMDATNLCRLAVKLCKDESLFSDYTVKFLEMTRIEFKSNRYEQTRLNMLTELIVNHHINDNPIRMQLIDTIMKSCIQKDNQFVWIFCDSNIHKYMLKYLWNQTDLKQKTNHLLVMKIVDKLMTQPEYSNNANNTQLQVEQIIRYYGKLYNNNVDGIRLKYEMKPLISPIIRFPSCLNHLRYIVDLFYCQPKSKCLSSSSSSTSTKQLKYDHVETWKIDCLSLSISLYSMMTNIDKLFQSVIGNLFIRSLIYGHVTLIHKKLCIGVRKEQDLLCLYDFIKYGRSDLFIKHFDTVYNNILQFNYTYNNGKEFENSIYYYLSILIRFILQKNDDRSLKHMLQVIKDSIPNLQVKHQDELKESFMVLTNEKFGLNLEVGSSGMYVKEWNLSNEMINVLERYLTLENDIVIEKIFTSSIRSLNIDAIKKYGPRLPTRNITPFILFKQFKSNNNNDQDDIDHVVTRQKVQDMIVVVKELGLIKNMDELFILSLKHGCLDIVKIIIDETLVSIDTYQFIAEFVKTEELFKLIGFDFNRSYSKTVFTSRCAKFGNIVYFKMIIDSFKRHVDSLDESQINTFQERFYQDVIYESCYGLLSNGYLDLFNLLLETSEMDVFLSQRNNPIQITSNINPSIYTPELVHRLLDLKQSNRITFSYAGLFASVLRVGTDQPTVMWMLNNQESSDQIDYKVALELSLALDNKEVLQFIVNQINDSPSLDYPSLNIDSKCNFGNVSIETQTFFFTTLKPHKVCISGIKPRSLPLQTIRLMYDTGHLSKTLFISNLIVDCVFYGDMDLARQLVTNVFEKNHSIRTHELSFDDYIKPVIQKCSLQDLLYLCKVGVIKSDSIVSFQKTLICDNCSLETCHNCTFSEHSIDKALGIAKALHDDIVFSCHQVLDVVLAPFKLFQHVFDRPQPLYRLKDATSYSPINDRKVVTDSIIRLFTLPSPTPHPCSHIINCIERLIGLLKIDDTTKIILTDTLHSQNRLGPILVHLLTHFKINTDQSPFLPLTGKINQRLCQMHYYYGFMNHNPFSMDE</sequence>
<accession>F4QAE8</accession>
<organism evidence="1 2">
    <name type="scientific">Cavenderia fasciculata</name>
    <name type="common">Slime mold</name>
    <name type="synonym">Dictyostelium fasciculatum</name>
    <dbReference type="NCBI Taxonomy" id="261658"/>
    <lineage>
        <taxon>Eukaryota</taxon>
        <taxon>Amoebozoa</taxon>
        <taxon>Evosea</taxon>
        <taxon>Eumycetozoa</taxon>
        <taxon>Dictyostelia</taxon>
        <taxon>Acytosteliales</taxon>
        <taxon>Cavenderiaceae</taxon>
        <taxon>Cavenderia</taxon>
    </lineage>
</organism>
<evidence type="ECO:0000313" key="1">
    <source>
        <dbReference type="EMBL" id="EGG15667.1"/>
    </source>
</evidence>
<proteinExistence type="predicted"/>
<gene>
    <name evidence="1" type="ORF">DFA_10509</name>
</gene>
<name>F4QAE8_CACFS</name>
<dbReference type="Proteomes" id="UP000007797">
    <property type="component" value="Unassembled WGS sequence"/>
</dbReference>
<reference evidence="2" key="1">
    <citation type="journal article" date="2011" name="Genome Res.">
        <title>Phylogeny-wide analysis of social amoeba genomes highlights ancient origins for complex intercellular communication.</title>
        <authorList>
            <person name="Heidel A.J."/>
            <person name="Lawal H.M."/>
            <person name="Felder M."/>
            <person name="Schilde C."/>
            <person name="Helps N.R."/>
            <person name="Tunggal B."/>
            <person name="Rivero F."/>
            <person name="John U."/>
            <person name="Schleicher M."/>
            <person name="Eichinger L."/>
            <person name="Platzer M."/>
            <person name="Noegel A.A."/>
            <person name="Schaap P."/>
            <person name="Gloeckner G."/>
        </authorList>
    </citation>
    <scope>NUCLEOTIDE SEQUENCE [LARGE SCALE GENOMIC DNA]</scope>
    <source>
        <strain evidence="2">SH3</strain>
    </source>
</reference>
<dbReference type="EMBL" id="GL883026">
    <property type="protein sequence ID" value="EGG15667.1"/>
    <property type="molecule type" value="Genomic_DNA"/>
</dbReference>